<evidence type="ECO:0000313" key="4">
    <source>
        <dbReference type="Proteomes" id="UP000679725"/>
    </source>
</evidence>
<dbReference type="Pfam" id="PF02625">
    <property type="entry name" value="XdhC_CoxI"/>
    <property type="match status" value="1"/>
</dbReference>
<gene>
    <name evidence="3" type="primary">pucA</name>
    <name evidence="3" type="ORF">DYBT9623_04369</name>
</gene>
<comment type="caution">
    <text evidence="3">The sequence shown here is derived from an EMBL/GenBank/DDBJ whole genome shotgun (WGS) entry which is preliminary data.</text>
</comment>
<feature type="domain" description="XdhC Rossmann" evidence="2">
    <location>
        <begin position="213"/>
        <end position="358"/>
    </location>
</feature>
<keyword evidence="4" id="KW-1185">Reference proteome</keyword>
<evidence type="ECO:0000313" key="3">
    <source>
        <dbReference type="EMBL" id="CAG5072828.1"/>
    </source>
</evidence>
<accession>A0ABN7RG82</accession>
<name>A0ABN7RG82_9BACT</name>
<evidence type="ECO:0000259" key="1">
    <source>
        <dbReference type="Pfam" id="PF02625"/>
    </source>
</evidence>
<dbReference type="Pfam" id="PF13478">
    <property type="entry name" value="XdhC_C"/>
    <property type="match status" value="1"/>
</dbReference>
<sequence>MRIAVKEITEIIRSYQQAIVEGKRMALATVVHVEGSSYRRPGARMLVTDDGQLTGAISGGCLEGDALRKALLAISQQKNKLVTYDTTDESDTTLGVQLGCNGIIHILFEPINATQPDNPIELLKKVLVKRQNAVVITLFSLLSRTGKQPGTCFLHLQDDEILINNGQDLLTAETLLAESKLAYQIGDSFFKLFESDRQPLTGFIEYFNTPPSLVIAGAGNDTIPLVDMAAVLGWEITVVDGRGSHATKQRFPKATKVLVSKADDVLKHVQTDSRTFFLLMTHNYNYDLALLKSLLIEDQYRYIGALGPKKKLERMFADLLADGIEVSESQKARIYGPVGMDIGAETSEEIALSVLAEIKAVLNDKSGNSLREKVEPIHNRAVKPIEYSKDEKEEFLCAIQPVTT</sequence>
<evidence type="ECO:0000259" key="2">
    <source>
        <dbReference type="Pfam" id="PF13478"/>
    </source>
</evidence>
<organism evidence="3 4">
    <name type="scientific">Dyadobacter linearis</name>
    <dbReference type="NCBI Taxonomy" id="2823330"/>
    <lineage>
        <taxon>Bacteria</taxon>
        <taxon>Pseudomonadati</taxon>
        <taxon>Bacteroidota</taxon>
        <taxon>Cytophagia</taxon>
        <taxon>Cytophagales</taxon>
        <taxon>Spirosomataceae</taxon>
        <taxon>Dyadobacter</taxon>
    </lineage>
</organism>
<dbReference type="InterPro" id="IPR027051">
    <property type="entry name" value="XdhC_Rossmann_dom"/>
</dbReference>
<dbReference type="GO" id="GO:0004854">
    <property type="term" value="F:xanthine dehydrogenase activity"/>
    <property type="evidence" value="ECO:0007669"/>
    <property type="project" value="UniProtKB-EC"/>
</dbReference>
<dbReference type="EMBL" id="CAJRAU010000007">
    <property type="protein sequence ID" value="CAG5072828.1"/>
    <property type="molecule type" value="Genomic_DNA"/>
</dbReference>
<dbReference type="InterPro" id="IPR003777">
    <property type="entry name" value="XdhC_CoxI"/>
</dbReference>
<dbReference type="Proteomes" id="UP000679725">
    <property type="component" value="Unassembled WGS sequence"/>
</dbReference>
<dbReference type="PANTHER" id="PTHR30388">
    <property type="entry name" value="ALDEHYDE OXIDOREDUCTASE MOLYBDENUM COFACTOR ASSEMBLY PROTEIN"/>
    <property type="match status" value="1"/>
</dbReference>
<dbReference type="InterPro" id="IPR052698">
    <property type="entry name" value="MoCofactor_Util/Proc"/>
</dbReference>
<dbReference type="Gene3D" id="3.40.50.720">
    <property type="entry name" value="NAD(P)-binding Rossmann-like Domain"/>
    <property type="match status" value="1"/>
</dbReference>
<dbReference type="PANTHER" id="PTHR30388:SF6">
    <property type="entry name" value="XANTHINE DEHYDROGENASE SUBUNIT A-RELATED"/>
    <property type="match status" value="1"/>
</dbReference>
<reference evidence="3 4" key="1">
    <citation type="submission" date="2021-04" db="EMBL/GenBank/DDBJ databases">
        <authorList>
            <person name="Rodrigo-Torres L."/>
            <person name="Arahal R. D."/>
            <person name="Lucena T."/>
        </authorList>
    </citation>
    <scope>NUCLEOTIDE SEQUENCE [LARGE SCALE GENOMIC DNA]</scope>
    <source>
        <strain evidence="3 4">CECT 9623</strain>
    </source>
</reference>
<dbReference type="EC" id="1.17.1.4" evidence="3"/>
<protein>
    <submittedName>
        <fullName evidence="3">Xanthine dehydrogenase subunit A</fullName>
        <ecNumber evidence="3">1.17.1.4</ecNumber>
    </submittedName>
</protein>
<proteinExistence type="predicted"/>
<keyword evidence="3" id="KW-0560">Oxidoreductase</keyword>
<feature type="domain" description="XdhC- CoxI" evidence="1">
    <location>
        <begin position="21"/>
        <end position="85"/>
    </location>
</feature>